<evidence type="ECO:0000313" key="1">
    <source>
        <dbReference type="EMBL" id="TXI27511.1"/>
    </source>
</evidence>
<dbReference type="AlphaFoldDB" id="A0A5C7VQ48"/>
<accession>A0A5C7VQ48</accession>
<protein>
    <recommendedName>
        <fullName evidence="3">Cthe-2314-like HEPN domain-containing protein</fullName>
    </recommendedName>
</protein>
<dbReference type="EMBL" id="SSFX01000075">
    <property type="protein sequence ID" value="TXI27511.1"/>
    <property type="molecule type" value="Genomic_DNA"/>
</dbReference>
<gene>
    <name evidence="1" type="ORF">E6Q60_09500</name>
</gene>
<comment type="caution">
    <text evidence="1">The sequence shown here is derived from an EMBL/GenBank/DDBJ whole genome shotgun (WGS) entry which is preliminary data.</text>
</comment>
<evidence type="ECO:0008006" key="3">
    <source>
        <dbReference type="Google" id="ProtNLM"/>
    </source>
</evidence>
<reference evidence="1 2" key="1">
    <citation type="submission" date="2018-09" db="EMBL/GenBank/DDBJ databases">
        <title>Metagenome Assembled Genomes from an Advanced Water Purification Facility.</title>
        <authorList>
            <person name="Stamps B.W."/>
            <person name="Spear J.R."/>
        </authorList>
    </citation>
    <scope>NUCLEOTIDE SEQUENCE [LARGE SCALE GENOMIC DNA]</scope>
    <source>
        <strain evidence="1">Bin_54_1</strain>
    </source>
</reference>
<organism evidence="1 2">
    <name type="scientific">Nitrosomonas oligotropha</name>
    <dbReference type="NCBI Taxonomy" id="42354"/>
    <lineage>
        <taxon>Bacteria</taxon>
        <taxon>Pseudomonadati</taxon>
        <taxon>Pseudomonadota</taxon>
        <taxon>Betaproteobacteria</taxon>
        <taxon>Nitrosomonadales</taxon>
        <taxon>Nitrosomonadaceae</taxon>
        <taxon>Nitrosomonas</taxon>
    </lineage>
</organism>
<evidence type="ECO:0000313" key="2">
    <source>
        <dbReference type="Proteomes" id="UP000321055"/>
    </source>
</evidence>
<dbReference type="Proteomes" id="UP000321055">
    <property type="component" value="Unassembled WGS sequence"/>
</dbReference>
<proteinExistence type="predicted"/>
<sequence length="174" mass="20229">MNIPTLSYHQLGVFIVSFQHIEEAVNDLLELLAVTDSEVVRILVNELEYSKRLKTADVLFAYFVDTHGITPESTKDEFHKLITELGKLGERRNELVHSKYNPWINIDGHAGLLRRNSKLRGSKGEREVEEEELQPDDFTTDLIHLQVISNKLEELRLKVIDWRYPISESMEKDK</sequence>
<name>A0A5C7VQ48_9PROT</name>